<comment type="caution">
    <text evidence="1">The sequence shown here is derived from an EMBL/GenBank/DDBJ whole genome shotgun (WGS) entry which is preliminary data.</text>
</comment>
<sequence length="100" mass="10663">MASRRTWILLSVATAVLALPALWVAHSSQVSRAQASALSAAGYGEFTTRGTRASPCRPGETAGTFLAQGRHRPEARGYLCTPLLGATRIRLDPSAPIDWD</sequence>
<organism evidence="1 2">
    <name type="scientific">Caulobacter zeae</name>
    <dbReference type="NCBI Taxonomy" id="2055137"/>
    <lineage>
        <taxon>Bacteria</taxon>
        <taxon>Pseudomonadati</taxon>
        <taxon>Pseudomonadota</taxon>
        <taxon>Alphaproteobacteria</taxon>
        <taxon>Caulobacterales</taxon>
        <taxon>Caulobacteraceae</taxon>
        <taxon>Caulobacter</taxon>
    </lineage>
</organism>
<reference evidence="1 2" key="1">
    <citation type="submission" date="2017-12" db="EMBL/GenBank/DDBJ databases">
        <title>The genome sequence of Caulobacter sp. 410.</title>
        <authorList>
            <person name="Gao J."/>
            <person name="Mao X."/>
            <person name="Sun J."/>
        </authorList>
    </citation>
    <scope>NUCLEOTIDE SEQUENCE [LARGE SCALE GENOMIC DNA]</scope>
    <source>
        <strain evidence="1 2">410</strain>
    </source>
</reference>
<gene>
    <name evidence="1" type="ORF">SGCZBJ_24880</name>
</gene>
<accession>A0A2N5CYJ1</accession>
<name>A0A2N5CYJ1_9CAUL</name>
<evidence type="ECO:0000313" key="1">
    <source>
        <dbReference type="EMBL" id="PLR18874.1"/>
    </source>
</evidence>
<protein>
    <submittedName>
        <fullName evidence="1">Uncharacterized protein</fullName>
    </submittedName>
</protein>
<proteinExistence type="predicted"/>
<dbReference type="EMBL" id="PJRS01000049">
    <property type="protein sequence ID" value="PLR18874.1"/>
    <property type="molecule type" value="Genomic_DNA"/>
</dbReference>
<evidence type="ECO:0000313" key="2">
    <source>
        <dbReference type="Proteomes" id="UP000234479"/>
    </source>
</evidence>
<dbReference type="AlphaFoldDB" id="A0A2N5CYJ1"/>
<keyword evidence="2" id="KW-1185">Reference proteome</keyword>
<dbReference type="Proteomes" id="UP000234479">
    <property type="component" value="Unassembled WGS sequence"/>
</dbReference>